<name>A0ABY8G3X9_9GAMM</name>
<accession>A0ABY8G3X9</accession>
<dbReference type="InterPro" id="IPR036734">
    <property type="entry name" value="Neur_chan_lig-bd_sf"/>
</dbReference>
<keyword evidence="2 6" id="KW-0812">Transmembrane</keyword>
<feature type="region of interest" description="Disordered" evidence="5">
    <location>
        <begin position="42"/>
        <end position="61"/>
    </location>
</feature>
<evidence type="ECO:0000259" key="8">
    <source>
        <dbReference type="Pfam" id="PF02931"/>
    </source>
</evidence>
<keyword evidence="10" id="KW-1185">Reference proteome</keyword>
<feature type="signal peptide" evidence="7">
    <location>
        <begin position="1"/>
        <end position="20"/>
    </location>
</feature>
<dbReference type="Gene3D" id="1.20.58.390">
    <property type="entry name" value="Neurotransmitter-gated ion-channel transmembrane domain"/>
    <property type="match status" value="1"/>
</dbReference>
<feature type="transmembrane region" description="Helical" evidence="6">
    <location>
        <begin position="290"/>
        <end position="307"/>
    </location>
</feature>
<evidence type="ECO:0000256" key="6">
    <source>
        <dbReference type="SAM" id="Phobius"/>
    </source>
</evidence>
<dbReference type="CDD" id="cd18988">
    <property type="entry name" value="LGIC_ECD_bact"/>
    <property type="match status" value="1"/>
</dbReference>
<keyword evidence="3 6" id="KW-1133">Transmembrane helix</keyword>
<proteinExistence type="predicted"/>
<dbReference type="InterPro" id="IPR006201">
    <property type="entry name" value="Neur_channel"/>
</dbReference>
<keyword evidence="7" id="KW-0732">Signal</keyword>
<feature type="compositionally biased region" description="Polar residues" evidence="5">
    <location>
        <begin position="42"/>
        <end position="54"/>
    </location>
</feature>
<feature type="chain" id="PRO_5046094502" evidence="7">
    <location>
        <begin position="21"/>
        <end position="376"/>
    </location>
</feature>
<dbReference type="Proteomes" id="UP001219630">
    <property type="component" value="Chromosome"/>
</dbReference>
<keyword evidence="9" id="KW-0675">Receptor</keyword>
<comment type="subcellular location">
    <subcellularLocation>
        <location evidence="1">Membrane</location>
        <topology evidence="1">Multi-pass membrane protein</topology>
    </subcellularLocation>
</comment>
<evidence type="ECO:0000313" key="9">
    <source>
        <dbReference type="EMBL" id="WFN54651.1"/>
    </source>
</evidence>
<protein>
    <submittedName>
        <fullName evidence="9">Gamma-aminobutyric-acid receptor subunit beta</fullName>
    </submittedName>
</protein>
<evidence type="ECO:0000256" key="1">
    <source>
        <dbReference type="ARBA" id="ARBA00004141"/>
    </source>
</evidence>
<evidence type="ECO:0000256" key="7">
    <source>
        <dbReference type="SAM" id="SignalP"/>
    </source>
</evidence>
<dbReference type="Gene3D" id="2.70.170.10">
    <property type="entry name" value="Neurotransmitter-gated ion-channel ligand-binding domain"/>
    <property type="match status" value="1"/>
</dbReference>
<evidence type="ECO:0000256" key="3">
    <source>
        <dbReference type="ARBA" id="ARBA00022989"/>
    </source>
</evidence>
<feature type="transmembrane region" description="Helical" evidence="6">
    <location>
        <begin position="356"/>
        <end position="374"/>
    </location>
</feature>
<feature type="transmembrane region" description="Helical" evidence="6">
    <location>
        <begin position="257"/>
        <end position="278"/>
    </location>
</feature>
<dbReference type="Pfam" id="PF02931">
    <property type="entry name" value="Neur_chan_LBD"/>
    <property type="match status" value="1"/>
</dbReference>
<dbReference type="SUPFAM" id="SSF90112">
    <property type="entry name" value="Neurotransmitter-gated ion-channel transmembrane pore"/>
    <property type="match status" value="1"/>
</dbReference>
<evidence type="ECO:0000256" key="5">
    <source>
        <dbReference type="SAM" id="MobiDB-lite"/>
    </source>
</evidence>
<sequence>MRYLCLALFGGLLLSMTAYADPMADSAAALAPNSLTVVHHPLTSNRLSSPSSPAKPQELPSDAQPVEVNVSLFINKIYGVNTLEQSYKVDGYIVAQWSGKPRKTPDGKPLVVENAQIERWITQGVWVPTLEFINVVGSPDIGNKRLMLFPDGRVIYNARFLGTFSNDMDFRLFPFDHQQFVLELEPFSFNNQQLHFNSIWVYNENINNEEIDEWWVRGKAHTRISDVRYDHLSTVQPNQNIFSRITVQLDAVRNPSYYLWSFILPLGLIIAASWSVFWLESFAERLQTSFTLMLTVVAYAFYTSNILPRLPYTTIIDQMIIAGYGSIFAAILLIIFAHHRQMRGTDTEWLMRRCRLIFPLSILIIGGMLVARGVNL</sequence>
<dbReference type="CDD" id="cd03559">
    <property type="entry name" value="LGIC_TM"/>
    <property type="match status" value="1"/>
</dbReference>
<keyword evidence="4 6" id="KW-0472">Membrane</keyword>
<feature type="transmembrane region" description="Helical" evidence="6">
    <location>
        <begin position="319"/>
        <end position="336"/>
    </location>
</feature>
<dbReference type="InterPro" id="IPR036719">
    <property type="entry name" value="Neuro-gated_channel_TM_sf"/>
</dbReference>
<dbReference type="SUPFAM" id="SSF63712">
    <property type="entry name" value="Nicotinic receptor ligand binding domain-like"/>
    <property type="match status" value="1"/>
</dbReference>
<reference evidence="9 10" key="1">
    <citation type="submission" date="2022-12" db="EMBL/GenBank/DDBJ databases">
        <title>Complete genome sequencing of Dickeya lacustris type strain LMG30899.</title>
        <authorList>
            <person name="Dobhal S."/>
            <person name="Arizala D."/>
            <person name="Arif M."/>
        </authorList>
    </citation>
    <scope>NUCLEOTIDE SEQUENCE [LARGE SCALE GENOMIC DNA]</scope>
    <source>
        <strain evidence="9 10">LMG30899</strain>
    </source>
</reference>
<dbReference type="RefSeq" id="WP_240632838.1">
    <property type="nucleotide sequence ID" value="NZ_CP114280.1"/>
</dbReference>
<dbReference type="EMBL" id="CP114280">
    <property type="protein sequence ID" value="WFN54651.1"/>
    <property type="molecule type" value="Genomic_DNA"/>
</dbReference>
<evidence type="ECO:0000256" key="2">
    <source>
        <dbReference type="ARBA" id="ARBA00022692"/>
    </source>
</evidence>
<evidence type="ECO:0000256" key="4">
    <source>
        <dbReference type="ARBA" id="ARBA00023136"/>
    </source>
</evidence>
<organism evidence="9 10">
    <name type="scientific">Dickeya lacustris</name>
    <dbReference type="NCBI Taxonomy" id="2259638"/>
    <lineage>
        <taxon>Bacteria</taxon>
        <taxon>Pseudomonadati</taxon>
        <taxon>Pseudomonadota</taxon>
        <taxon>Gammaproteobacteria</taxon>
        <taxon>Enterobacterales</taxon>
        <taxon>Pectobacteriaceae</taxon>
        <taxon>Dickeya</taxon>
    </lineage>
</organism>
<feature type="domain" description="Neurotransmitter-gated ion-channel ligand-binding" evidence="8">
    <location>
        <begin position="59"/>
        <end position="254"/>
    </location>
</feature>
<dbReference type="PANTHER" id="PTHR18945">
    <property type="entry name" value="NEUROTRANSMITTER GATED ION CHANNEL"/>
    <property type="match status" value="1"/>
</dbReference>
<dbReference type="InterPro" id="IPR038050">
    <property type="entry name" value="Neuro_actylchol_rec"/>
</dbReference>
<evidence type="ECO:0000313" key="10">
    <source>
        <dbReference type="Proteomes" id="UP001219630"/>
    </source>
</evidence>
<dbReference type="InterPro" id="IPR006202">
    <property type="entry name" value="Neur_chan_lig-bd"/>
</dbReference>
<gene>
    <name evidence="9" type="ORF">O1Q98_13365</name>
</gene>